<evidence type="ECO:0000259" key="6">
    <source>
        <dbReference type="PROSITE" id="PS51005"/>
    </source>
</evidence>
<evidence type="ECO:0000313" key="8">
    <source>
        <dbReference type="Proteomes" id="UP001291623"/>
    </source>
</evidence>
<feature type="domain" description="NAC" evidence="6">
    <location>
        <begin position="58"/>
        <end position="218"/>
    </location>
</feature>
<dbReference type="Proteomes" id="UP001291623">
    <property type="component" value="Unassembled WGS sequence"/>
</dbReference>
<dbReference type="SUPFAM" id="SSF101941">
    <property type="entry name" value="NAC domain"/>
    <property type="match status" value="1"/>
</dbReference>
<dbReference type="GO" id="GO:0000976">
    <property type="term" value="F:transcription cis-regulatory region binding"/>
    <property type="evidence" value="ECO:0007669"/>
    <property type="project" value="TreeGrafter"/>
</dbReference>
<dbReference type="EMBL" id="JAVYJV010000006">
    <property type="protein sequence ID" value="KAK4367424.1"/>
    <property type="molecule type" value="Genomic_DNA"/>
</dbReference>
<dbReference type="AlphaFoldDB" id="A0AAE1SAU4"/>
<organism evidence="7 8">
    <name type="scientific">Anisodus tanguticus</name>
    <dbReference type="NCBI Taxonomy" id="243964"/>
    <lineage>
        <taxon>Eukaryota</taxon>
        <taxon>Viridiplantae</taxon>
        <taxon>Streptophyta</taxon>
        <taxon>Embryophyta</taxon>
        <taxon>Tracheophyta</taxon>
        <taxon>Spermatophyta</taxon>
        <taxon>Magnoliopsida</taxon>
        <taxon>eudicotyledons</taxon>
        <taxon>Gunneridae</taxon>
        <taxon>Pentapetalae</taxon>
        <taxon>asterids</taxon>
        <taxon>lamiids</taxon>
        <taxon>Solanales</taxon>
        <taxon>Solanaceae</taxon>
        <taxon>Solanoideae</taxon>
        <taxon>Hyoscyameae</taxon>
        <taxon>Anisodus</taxon>
    </lineage>
</organism>
<feature type="region of interest" description="Disordered" evidence="5">
    <location>
        <begin position="221"/>
        <end position="275"/>
    </location>
</feature>
<dbReference type="InterPro" id="IPR044799">
    <property type="entry name" value="SOG1-like"/>
</dbReference>
<protein>
    <recommendedName>
        <fullName evidence="6">NAC domain-containing protein</fullName>
    </recommendedName>
</protein>
<feature type="compositionally biased region" description="Low complexity" evidence="5">
    <location>
        <begin position="242"/>
        <end position="251"/>
    </location>
</feature>
<sequence>MRLMARAWLIDGRGLASKVKNVSAPAAHQIKDCGAKRQCPNCHYCINNNDVSQEWPGLPVGVKFDPSDVELVEHLEARCGIGNSEQHKFIDEFIPTLDVNEGICYTHPENLPGAKKDGSSIHFFYRTTNAYATGKRKRRKIHDENNLMKEHVRWHKTGKTKVVMENGVQKGCKKVMVLYQTSKGSKQEKTNWVMHQYHLGTDEDEKEGEYVVSKIFYQQQKQSVKANDSRANEEASVGANQTEPTTPKTVTPNPPRAGETPSCDDIVDGSLPSSPYQEVEVAKEPGQPSDAKIKCEMEYPTCLAGESQAADANDVDISLLCDEHNDSYSLLDSFGPNFGPSADNSRNTCHLPQGNGNTSCGISELDNLELDTPDFELADLPFGSQETIFSWLDRM</sequence>
<keyword evidence="3" id="KW-0804">Transcription</keyword>
<comment type="caution">
    <text evidence="7">The sequence shown here is derived from an EMBL/GenBank/DDBJ whole genome shotgun (WGS) entry which is preliminary data.</text>
</comment>
<dbReference type="GO" id="GO:0003700">
    <property type="term" value="F:DNA-binding transcription factor activity"/>
    <property type="evidence" value="ECO:0007669"/>
    <property type="project" value="InterPro"/>
</dbReference>
<keyword evidence="2" id="KW-0238">DNA-binding</keyword>
<keyword evidence="4" id="KW-0539">Nucleus</keyword>
<dbReference type="Pfam" id="PF02365">
    <property type="entry name" value="NAM"/>
    <property type="match status" value="1"/>
</dbReference>
<dbReference type="PANTHER" id="PTHR31079:SF2">
    <property type="entry name" value="NAC DOMAIN CONTAINING PROTEIN 44-RELATED"/>
    <property type="match status" value="1"/>
</dbReference>
<evidence type="ECO:0000256" key="3">
    <source>
        <dbReference type="ARBA" id="ARBA00023163"/>
    </source>
</evidence>
<dbReference type="FunFam" id="2.170.150.80:FF:000009">
    <property type="entry name" value="NAC domain-containing protein 8"/>
    <property type="match status" value="1"/>
</dbReference>
<keyword evidence="1" id="KW-0805">Transcription regulation</keyword>
<keyword evidence="8" id="KW-1185">Reference proteome</keyword>
<dbReference type="InterPro" id="IPR003441">
    <property type="entry name" value="NAC-dom"/>
</dbReference>
<dbReference type="Gene3D" id="2.170.150.80">
    <property type="entry name" value="NAC domain"/>
    <property type="match status" value="1"/>
</dbReference>
<evidence type="ECO:0000256" key="4">
    <source>
        <dbReference type="ARBA" id="ARBA00023242"/>
    </source>
</evidence>
<dbReference type="GO" id="GO:0005634">
    <property type="term" value="C:nucleus"/>
    <property type="evidence" value="ECO:0007669"/>
    <property type="project" value="TreeGrafter"/>
</dbReference>
<dbReference type="InterPro" id="IPR036093">
    <property type="entry name" value="NAC_dom_sf"/>
</dbReference>
<reference evidence="7" key="1">
    <citation type="submission" date="2023-12" db="EMBL/GenBank/DDBJ databases">
        <title>Genome assembly of Anisodus tanguticus.</title>
        <authorList>
            <person name="Wang Y.-J."/>
        </authorList>
    </citation>
    <scope>NUCLEOTIDE SEQUENCE</scope>
    <source>
        <strain evidence="7">KB-2021</strain>
        <tissue evidence="7">Leaf</tissue>
    </source>
</reference>
<dbReference type="PANTHER" id="PTHR31079">
    <property type="entry name" value="NAC DOMAIN-CONTAINING PROTEIN 73"/>
    <property type="match status" value="1"/>
</dbReference>
<evidence type="ECO:0000313" key="7">
    <source>
        <dbReference type="EMBL" id="KAK4367424.1"/>
    </source>
</evidence>
<evidence type="ECO:0000256" key="5">
    <source>
        <dbReference type="SAM" id="MobiDB-lite"/>
    </source>
</evidence>
<evidence type="ECO:0000256" key="2">
    <source>
        <dbReference type="ARBA" id="ARBA00023125"/>
    </source>
</evidence>
<evidence type="ECO:0000256" key="1">
    <source>
        <dbReference type="ARBA" id="ARBA00023015"/>
    </source>
</evidence>
<proteinExistence type="predicted"/>
<name>A0AAE1SAU4_9SOLA</name>
<accession>A0AAE1SAU4</accession>
<dbReference type="PROSITE" id="PS51005">
    <property type="entry name" value="NAC"/>
    <property type="match status" value="1"/>
</dbReference>
<gene>
    <name evidence="7" type="ORF">RND71_011216</name>
</gene>